<accession>I4B9U8</accession>
<protein>
    <submittedName>
        <fullName evidence="1">Uncharacterized protein</fullName>
    </submittedName>
</protein>
<dbReference type="Proteomes" id="UP000006048">
    <property type="component" value="Chromosome"/>
</dbReference>
<reference evidence="1 2" key="1">
    <citation type="submission" date="2012-06" db="EMBL/GenBank/DDBJ databases">
        <title>The complete chromosome of genome of Turneriella parva DSM 21527.</title>
        <authorList>
            <consortium name="US DOE Joint Genome Institute (JGI-PGF)"/>
            <person name="Lucas S."/>
            <person name="Han J."/>
            <person name="Lapidus A."/>
            <person name="Bruce D."/>
            <person name="Goodwin L."/>
            <person name="Pitluck S."/>
            <person name="Peters L."/>
            <person name="Kyrpides N."/>
            <person name="Mavromatis K."/>
            <person name="Ivanova N."/>
            <person name="Mikhailova N."/>
            <person name="Chertkov O."/>
            <person name="Detter J.C."/>
            <person name="Tapia R."/>
            <person name="Han C."/>
            <person name="Land M."/>
            <person name="Hauser L."/>
            <person name="Markowitz V."/>
            <person name="Cheng J.-F."/>
            <person name="Hugenholtz P."/>
            <person name="Woyke T."/>
            <person name="Wu D."/>
            <person name="Gronow S."/>
            <person name="Wellnitz S."/>
            <person name="Brambilla E."/>
            <person name="Klenk H.-P."/>
            <person name="Eisen J.A."/>
        </authorList>
    </citation>
    <scope>NUCLEOTIDE SEQUENCE [LARGE SCALE GENOMIC DNA]</scope>
    <source>
        <strain evidence="2">ATCC BAA-1111 / DSM 21527 / NCTC 11395 / H</strain>
    </source>
</reference>
<organism evidence="1 2">
    <name type="scientific">Turneriella parva (strain ATCC BAA-1111 / DSM 21527 / NCTC 11395 / H)</name>
    <name type="common">Leptospira parva</name>
    <dbReference type="NCBI Taxonomy" id="869212"/>
    <lineage>
        <taxon>Bacteria</taxon>
        <taxon>Pseudomonadati</taxon>
        <taxon>Spirochaetota</taxon>
        <taxon>Spirochaetia</taxon>
        <taxon>Leptospirales</taxon>
        <taxon>Leptospiraceae</taxon>
        <taxon>Turneriella</taxon>
    </lineage>
</organism>
<keyword evidence="2" id="KW-1185">Reference proteome</keyword>
<evidence type="ECO:0000313" key="2">
    <source>
        <dbReference type="Proteomes" id="UP000006048"/>
    </source>
</evidence>
<dbReference type="AlphaFoldDB" id="I4B9U8"/>
<gene>
    <name evidence="1" type="ordered locus">Turpa_3418</name>
</gene>
<name>I4B9U8_TURPD</name>
<evidence type="ECO:0000313" key="1">
    <source>
        <dbReference type="EMBL" id="AFM14055.1"/>
    </source>
</evidence>
<dbReference type="HOGENOM" id="CLU_2903026_0_0_12"/>
<dbReference type="RefSeq" id="WP_014804548.1">
    <property type="nucleotide sequence ID" value="NC_018020.1"/>
</dbReference>
<dbReference type="KEGG" id="tpx:Turpa_3418"/>
<dbReference type="EMBL" id="CP002959">
    <property type="protein sequence ID" value="AFM14055.1"/>
    <property type="molecule type" value="Genomic_DNA"/>
</dbReference>
<proteinExistence type="predicted"/>
<sequence>MSVDRLESYDDFGAWKILKRGSDRWLMQHYNRALMWVDVDDGKAKSYELVMGDAAQALERLL</sequence>